<comment type="subcellular location">
    <subcellularLocation>
        <location evidence="1">Cell membrane</location>
        <topology evidence="1">Multi-pass membrane protein</topology>
    </subcellularLocation>
</comment>
<accession>A0A1G7G2S8</accession>
<feature type="transmembrane region" description="Helical" evidence="7">
    <location>
        <begin position="343"/>
        <end position="362"/>
    </location>
</feature>
<dbReference type="STRING" id="366584.SAMN05216377_102190"/>
<evidence type="ECO:0000259" key="8">
    <source>
        <dbReference type="PROSITE" id="PS50850"/>
    </source>
</evidence>
<gene>
    <name evidence="9" type="ORF">SAMN05216377_102190</name>
</gene>
<evidence type="ECO:0000313" key="9">
    <source>
        <dbReference type="EMBL" id="SDE82349.1"/>
    </source>
</evidence>
<dbReference type="RefSeq" id="WP_176921153.1">
    <property type="nucleotide sequence ID" value="NZ_FNBE01000002.1"/>
</dbReference>
<dbReference type="InterPro" id="IPR036259">
    <property type="entry name" value="MFS_trans_sf"/>
</dbReference>
<feature type="transmembrane region" description="Helical" evidence="7">
    <location>
        <begin position="311"/>
        <end position="331"/>
    </location>
</feature>
<dbReference type="Proteomes" id="UP000198967">
    <property type="component" value="Unassembled WGS sequence"/>
</dbReference>
<protein>
    <submittedName>
        <fullName evidence="9">Drug resistance transporter, EmrB/QacA subfamily</fullName>
    </submittedName>
</protein>
<feature type="transmembrane region" description="Helical" evidence="7">
    <location>
        <begin position="60"/>
        <end position="81"/>
    </location>
</feature>
<evidence type="ECO:0000256" key="1">
    <source>
        <dbReference type="ARBA" id="ARBA00004651"/>
    </source>
</evidence>
<dbReference type="GO" id="GO:0005886">
    <property type="term" value="C:plasma membrane"/>
    <property type="evidence" value="ECO:0007669"/>
    <property type="project" value="UniProtKB-SubCell"/>
</dbReference>
<evidence type="ECO:0000256" key="7">
    <source>
        <dbReference type="SAM" id="Phobius"/>
    </source>
</evidence>
<dbReference type="InterPro" id="IPR011701">
    <property type="entry name" value="MFS"/>
</dbReference>
<feature type="transmembrane region" description="Helical" evidence="7">
    <location>
        <begin position="407"/>
        <end position="430"/>
    </location>
</feature>
<dbReference type="Pfam" id="PF07690">
    <property type="entry name" value="MFS_1"/>
    <property type="match status" value="2"/>
</dbReference>
<keyword evidence="2" id="KW-0813">Transport</keyword>
<feature type="transmembrane region" description="Helical" evidence="7">
    <location>
        <begin position="115"/>
        <end position="135"/>
    </location>
</feature>
<dbReference type="PROSITE" id="PS50850">
    <property type="entry name" value="MFS"/>
    <property type="match status" value="1"/>
</dbReference>
<dbReference type="CDD" id="cd17321">
    <property type="entry name" value="MFS_MMR_MDR_like"/>
    <property type="match status" value="1"/>
</dbReference>
<feature type="transmembrane region" description="Helical" evidence="7">
    <location>
        <begin position="208"/>
        <end position="231"/>
    </location>
</feature>
<evidence type="ECO:0000256" key="2">
    <source>
        <dbReference type="ARBA" id="ARBA00022448"/>
    </source>
</evidence>
<feature type="transmembrane region" description="Helical" evidence="7">
    <location>
        <begin position="19"/>
        <end position="40"/>
    </location>
</feature>
<evidence type="ECO:0000256" key="4">
    <source>
        <dbReference type="ARBA" id="ARBA00022692"/>
    </source>
</evidence>
<dbReference type="PANTHER" id="PTHR42718:SF46">
    <property type="entry name" value="BLR6921 PROTEIN"/>
    <property type="match status" value="1"/>
</dbReference>
<keyword evidence="3" id="KW-1003">Cell membrane</keyword>
<dbReference type="Gene3D" id="1.20.1250.20">
    <property type="entry name" value="MFS general substrate transporter like domains"/>
    <property type="match status" value="2"/>
</dbReference>
<sequence length="464" mass="45788">MSGAVTDPLQRTGTGGPRLGPVAAALVLGTFASTIANTLVNVPLAAMTADLGAPLTSGTLIVVAFNLTCAVVLPFAGWLGGRLGRRRVFLLSMLGVTVGAIGAACAPTLPLLIAFRAVQGMSGALVLPTVLALLTDVAGPERRGRAVSWWAAANGAGQAAGPTVGGLLTDAFGWRSVFVTIVPFALAAFAGAWRWLPHTPARPARLDVAGALSLAAAVAALLVGASAVAPAGLGSPLVWGGFGLATAALVVFVLVERRRADPFVPPRLLVAPRFARSAVAAMAQMFCLTATLLTVPLFLTGTAGAPARTAGLLVVALPLVMTLLAPVSGVLTERWSPRWALRGGLLVLGAGELALAAVLALGTGGVGALAGLVAAVAVVGAGMAFTQTPAAAGATRSAQEADSGAGLGVFNSLRFVGAALAGAVVALVLGDAPAGAGPFVLMALVCAAAAALALAVTFAGRSPR</sequence>
<feature type="transmembrane region" description="Helical" evidence="7">
    <location>
        <begin position="147"/>
        <end position="168"/>
    </location>
</feature>
<feature type="transmembrane region" description="Helical" evidence="7">
    <location>
        <begin position="174"/>
        <end position="196"/>
    </location>
</feature>
<keyword evidence="10" id="KW-1185">Reference proteome</keyword>
<proteinExistence type="predicted"/>
<keyword evidence="6 7" id="KW-0472">Membrane</keyword>
<dbReference type="AlphaFoldDB" id="A0A1G7G2S8"/>
<feature type="transmembrane region" description="Helical" evidence="7">
    <location>
        <begin position="88"/>
        <end position="109"/>
    </location>
</feature>
<organism evidence="9 10">
    <name type="scientific">Pseudonocardia oroxyli</name>
    <dbReference type="NCBI Taxonomy" id="366584"/>
    <lineage>
        <taxon>Bacteria</taxon>
        <taxon>Bacillati</taxon>
        <taxon>Actinomycetota</taxon>
        <taxon>Actinomycetes</taxon>
        <taxon>Pseudonocardiales</taxon>
        <taxon>Pseudonocardiaceae</taxon>
        <taxon>Pseudonocardia</taxon>
    </lineage>
</organism>
<evidence type="ECO:0000313" key="10">
    <source>
        <dbReference type="Proteomes" id="UP000198967"/>
    </source>
</evidence>
<dbReference type="GO" id="GO:0022857">
    <property type="term" value="F:transmembrane transporter activity"/>
    <property type="evidence" value="ECO:0007669"/>
    <property type="project" value="InterPro"/>
</dbReference>
<dbReference type="EMBL" id="FNBE01000002">
    <property type="protein sequence ID" value="SDE82349.1"/>
    <property type="molecule type" value="Genomic_DNA"/>
</dbReference>
<keyword evidence="4 7" id="KW-0812">Transmembrane</keyword>
<evidence type="ECO:0000256" key="5">
    <source>
        <dbReference type="ARBA" id="ARBA00022989"/>
    </source>
</evidence>
<feature type="transmembrane region" description="Helical" evidence="7">
    <location>
        <begin position="277"/>
        <end position="299"/>
    </location>
</feature>
<keyword evidence="5 7" id="KW-1133">Transmembrane helix</keyword>
<dbReference type="InterPro" id="IPR020846">
    <property type="entry name" value="MFS_dom"/>
</dbReference>
<dbReference type="SUPFAM" id="SSF103473">
    <property type="entry name" value="MFS general substrate transporter"/>
    <property type="match status" value="1"/>
</dbReference>
<name>A0A1G7G2S8_PSEOR</name>
<feature type="domain" description="Major facilitator superfamily (MFS) profile" evidence="8">
    <location>
        <begin position="22"/>
        <end position="461"/>
    </location>
</feature>
<feature type="transmembrane region" description="Helical" evidence="7">
    <location>
        <begin position="368"/>
        <end position="386"/>
    </location>
</feature>
<feature type="transmembrane region" description="Helical" evidence="7">
    <location>
        <begin position="436"/>
        <end position="459"/>
    </location>
</feature>
<evidence type="ECO:0000256" key="6">
    <source>
        <dbReference type="ARBA" id="ARBA00023136"/>
    </source>
</evidence>
<evidence type="ECO:0000256" key="3">
    <source>
        <dbReference type="ARBA" id="ARBA00022475"/>
    </source>
</evidence>
<dbReference type="PANTHER" id="PTHR42718">
    <property type="entry name" value="MAJOR FACILITATOR SUPERFAMILY MULTIDRUG TRANSPORTER MFSC"/>
    <property type="match status" value="1"/>
</dbReference>
<reference evidence="9 10" key="1">
    <citation type="submission" date="2016-10" db="EMBL/GenBank/DDBJ databases">
        <authorList>
            <person name="de Groot N.N."/>
        </authorList>
    </citation>
    <scope>NUCLEOTIDE SEQUENCE [LARGE SCALE GENOMIC DNA]</scope>
    <source>
        <strain evidence="9 10">CGMCC 4.3143</strain>
    </source>
</reference>
<feature type="transmembrane region" description="Helical" evidence="7">
    <location>
        <begin position="237"/>
        <end position="256"/>
    </location>
</feature>